<proteinExistence type="predicted"/>
<dbReference type="AlphaFoldDB" id="A0A5C3LYW9"/>
<dbReference type="EMBL" id="ML213606">
    <property type="protein sequence ID" value="TFK37767.1"/>
    <property type="molecule type" value="Genomic_DNA"/>
</dbReference>
<organism evidence="1 2">
    <name type="scientific">Crucibulum laeve</name>
    <dbReference type="NCBI Taxonomy" id="68775"/>
    <lineage>
        <taxon>Eukaryota</taxon>
        <taxon>Fungi</taxon>
        <taxon>Dikarya</taxon>
        <taxon>Basidiomycota</taxon>
        <taxon>Agaricomycotina</taxon>
        <taxon>Agaricomycetes</taxon>
        <taxon>Agaricomycetidae</taxon>
        <taxon>Agaricales</taxon>
        <taxon>Agaricineae</taxon>
        <taxon>Nidulariaceae</taxon>
        <taxon>Crucibulum</taxon>
    </lineage>
</organism>
<name>A0A5C3LYW9_9AGAR</name>
<accession>A0A5C3LYW9</accession>
<reference evidence="1 2" key="1">
    <citation type="journal article" date="2019" name="Nat. Ecol. Evol.">
        <title>Megaphylogeny resolves global patterns of mushroom evolution.</title>
        <authorList>
            <person name="Varga T."/>
            <person name="Krizsan K."/>
            <person name="Foldi C."/>
            <person name="Dima B."/>
            <person name="Sanchez-Garcia M."/>
            <person name="Sanchez-Ramirez S."/>
            <person name="Szollosi G.J."/>
            <person name="Szarkandi J.G."/>
            <person name="Papp V."/>
            <person name="Albert L."/>
            <person name="Andreopoulos W."/>
            <person name="Angelini C."/>
            <person name="Antonin V."/>
            <person name="Barry K.W."/>
            <person name="Bougher N.L."/>
            <person name="Buchanan P."/>
            <person name="Buyck B."/>
            <person name="Bense V."/>
            <person name="Catcheside P."/>
            <person name="Chovatia M."/>
            <person name="Cooper J."/>
            <person name="Damon W."/>
            <person name="Desjardin D."/>
            <person name="Finy P."/>
            <person name="Geml J."/>
            <person name="Haridas S."/>
            <person name="Hughes K."/>
            <person name="Justo A."/>
            <person name="Karasinski D."/>
            <person name="Kautmanova I."/>
            <person name="Kiss B."/>
            <person name="Kocsube S."/>
            <person name="Kotiranta H."/>
            <person name="LaButti K.M."/>
            <person name="Lechner B.E."/>
            <person name="Liimatainen K."/>
            <person name="Lipzen A."/>
            <person name="Lukacs Z."/>
            <person name="Mihaltcheva S."/>
            <person name="Morgado L.N."/>
            <person name="Niskanen T."/>
            <person name="Noordeloos M.E."/>
            <person name="Ohm R.A."/>
            <person name="Ortiz-Santana B."/>
            <person name="Ovrebo C."/>
            <person name="Racz N."/>
            <person name="Riley R."/>
            <person name="Savchenko A."/>
            <person name="Shiryaev A."/>
            <person name="Soop K."/>
            <person name="Spirin V."/>
            <person name="Szebenyi C."/>
            <person name="Tomsovsky M."/>
            <person name="Tulloss R.E."/>
            <person name="Uehling J."/>
            <person name="Grigoriev I.V."/>
            <person name="Vagvolgyi C."/>
            <person name="Papp T."/>
            <person name="Martin F.M."/>
            <person name="Miettinen O."/>
            <person name="Hibbett D.S."/>
            <person name="Nagy L.G."/>
        </authorList>
    </citation>
    <scope>NUCLEOTIDE SEQUENCE [LARGE SCALE GENOMIC DNA]</scope>
    <source>
        <strain evidence="1 2">CBS 166.37</strain>
    </source>
</reference>
<protein>
    <submittedName>
        <fullName evidence="1">Uncharacterized protein</fullName>
    </submittedName>
</protein>
<sequence>MCVPLSPLPPWFLYGFPRVSPFIPPGVSAVPFGFSSIPLYHYFIQIVSFVNW</sequence>
<dbReference type="Proteomes" id="UP000308652">
    <property type="component" value="Unassembled WGS sequence"/>
</dbReference>
<keyword evidence="2" id="KW-1185">Reference proteome</keyword>
<evidence type="ECO:0000313" key="1">
    <source>
        <dbReference type="EMBL" id="TFK37767.1"/>
    </source>
</evidence>
<evidence type="ECO:0000313" key="2">
    <source>
        <dbReference type="Proteomes" id="UP000308652"/>
    </source>
</evidence>
<gene>
    <name evidence="1" type="ORF">BDQ12DRAFT_684661</name>
</gene>